<dbReference type="GO" id="GO:0016301">
    <property type="term" value="F:kinase activity"/>
    <property type="evidence" value="ECO:0007669"/>
    <property type="project" value="UniProtKB-KW"/>
</dbReference>
<feature type="domain" description="AAA+ ATPase" evidence="1">
    <location>
        <begin position="23"/>
        <end position="163"/>
    </location>
</feature>
<dbReference type="RefSeq" id="WP_245840956.1">
    <property type="nucleotide sequence ID" value="NZ_PDJC01000001.1"/>
</dbReference>
<keyword evidence="3" id="KW-1185">Reference proteome</keyword>
<reference evidence="2 3" key="1">
    <citation type="submission" date="2017-10" db="EMBL/GenBank/DDBJ databases">
        <title>Sequencing the genomes of 1000 actinobacteria strains.</title>
        <authorList>
            <person name="Klenk H.-P."/>
        </authorList>
    </citation>
    <scope>NUCLEOTIDE SEQUENCE [LARGE SCALE GENOMIC DNA]</scope>
    <source>
        <strain evidence="2 3">DSM 15597</strain>
    </source>
</reference>
<evidence type="ECO:0000259" key="1">
    <source>
        <dbReference type="SMART" id="SM00382"/>
    </source>
</evidence>
<dbReference type="SMART" id="SM00382">
    <property type="entry name" value="AAA"/>
    <property type="match status" value="1"/>
</dbReference>
<evidence type="ECO:0000313" key="3">
    <source>
        <dbReference type="Proteomes" id="UP000226079"/>
    </source>
</evidence>
<name>A0A2A9CXE5_9ACTN</name>
<dbReference type="EMBL" id="PDJC01000001">
    <property type="protein sequence ID" value="PFG18249.1"/>
    <property type="molecule type" value="Genomic_DNA"/>
</dbReference>
<keyword evidence="2" id="KW-0808">Transferase</keyword>
<dbReference type="NCBIfam" id="NF006743">
    <property type="entry name" value="PRK09270.1-2"/>
    <property type="match status" value="1"/>
</dbReference>
<dbReference type="InterPro" id="IPR003593">
    <property type="entry name" value="AAA+_ATPase"/>
</dbReference>
<sequence>MGEVDVAADELAQRLSALSDSRPRVLVGICGAPGAGKSTLAALLASELNRADPGSAVVVPMDGFHLAKSVIAADDRAHRRGAPDTFDPDGYAALLERLREPGPKTIYAPEYRREIEDPVAGAIPVPPECRVVITEGNYLLHPEPVWRRVRACLDEVWYLSAPSEPDRIEALIRRHERFGKSPEHARTHTLGSDQANAELIAGHRSSADLQLRWPSW</sequence>
<proteinExistence type="predicted"/>
<dbReference type="Gene3D" id="3.40.50.300">
    <property type="entry name" value="P-loop containing nucleotide triphosphate hydrolases"/>
    <property type="match status" value="2"/>
</dbReference>
<protein>
    <submittedName>
        <fullName evidence="2">Pantothenate kinase</fullName>
    </submittedName>
</protein>
<comment type="caution">
    <text evidence="2">The sequence shown here is derived from an EMBL/GenBank/DDBJ whole genome shotgun (WGS) entry which is preliminary data.</text>
</comment>
<dbReference type="PANTHER" id="PTHR10285">
    <property type="entry name" value="URIDINE KINASE"/>
    <property type="match status" value="1"/>
</dbReference>
<dbReference type="SUPFAM" id="SSF52540">
    <property type="entry name" value="P-loop containing nucleoside triphosphate hydrolases"/>
    <property type="match status" value="1"/>
</dbReference>
<keyword evidence="2" id="KW-0418">Kinase</keyword>
<evidence type="ECO:0000313" key="2">
    <source>
        <dbReference type="EMBL" id="PFG18249.1"/>
    </source>
</evidence>
<dbReference type="AlphaFoldDB" id="A0A2A9CXE5"/>
<organism evidence="2 3">
    <name type="scientific">Propionicimonas paludicola</name>
    <dbReference type="NCBI Taxonomy" id="185243"/>
    <lineage>
        <taxon>Bacteria</taxon>
        <taxon>Bacillati</taxon>
        <taxon>Actinomycetota</taxon>
        <taxon>Actinomycetes</taxon>
        <taxon>Propionibacteriales</taxon>
        <taxon>Nocardioidaceae</taxon>
        <taxon>Propionicimonas</taxon>
    </lineage>
</organism>
<dbReference type="Proteomes" id="UP000226079">
    <property type="component" value="Unassembled WGS sequence"/>
</dbReference>
<accession>A0A2A9CXE5</accession>
<dbReference type="InterPro" id="IPR027417">
    <property type="entry name" value="P-loop_NTPase"/>
</dbReference>
<gene>
    <name evidence="2" type="ORF">ATK74_2833</name>
</gene>